<dbReference type="AlphaFoldDB" id="A0A2S1LYS7"/>
<keyword evidence="2" id="KW-1185">Reference proteome</keyword>
<evidence type="ECO:0000313" key="1">
    <source>
        <dbReference type="EMBL" id="AWG43420.1"/>
    </source>
</evidence>
<name>A0A2S1LYS7_9SPIR</name>
<gene>
    <name evidence="1" type="ORF">CR532_05330</name>
</gene>
<dbReference type="EMBL" id="CP025790">
    <property type="protein sequence ID" value="AWG43420.1"/>
    <property type="molecule type" value="Genomic_DNA"/>
</dbReference>
<reference evidence="1 2" key="1">
    <citation type="submission" date="2018-01" db="EMBL/GenBank/DDBJ databases">
        <title>Genome sequence of Borrelia tachyglossi.</title>
        <authorList>
            <person name="Gofton A.W."/>
        </authorList>
    </citation>
    <scope>NUCLEOTIDE SEQUENCE [LARGE SCALE GENOMIC DNA]</scope>
    <source>
        <strain evidence="1 2">Bc-F10-1268</strain>
        <plasmid evidence="1 2">pc6</plasmid>
    </source>
</reference>
<proteinExistence type="predicted"/>
<dbReference type="RefSeq" id="WP_108729789.1">
    <property type="nucleotide sequence ID" value="NZ_CP025790.1"/>
</dbReference>
<organism evidence="1 2">
    <name type="scientific">Candidatus Borreliella tachyglossi</name>
    <dbReference type="NCBI Taxonomy" id="1964448"/>
    <lineage>
        <taxon>Bacteria</taxon>
        <taxon>Pseudomonadati</taxon>
        <taxon>Spirochaetota</taxon>
        <taxon>Spirochaetia</taxon>
        <taxon>Spirochaetales</taxon>
        <taxon>Borreliaceae</taxon>
        <taxon>Borreliella</taxon>
    </lineage>
</organism>
<sequence>MSGLALVKGKITINILKIKALSGSGIFVYKDGISYDLAFDIQDNSAFLAFLDLETLLEDFI</sequence>
<geneLocation type="plasmid" evidence="1 2">
    <name>pc6</name>
</geneLocation>
<dbReference type="Proteomes" id="UP000244655">
    <property type="component" value="Plasmid pc6"/>
</dbReference>
<accession>A0A2S1LYS7</accession>
<evidence type="ECO:0000313" key="2">
    <source>
        <dbReference type="Proteomes" id="UP000244655"/>
    </source>
</evidence>
<dbReference type="OrthoDB" id="351900at2"/>
<protein>
    <submittedName>
        <fullName evidence="1">Uncharacterized protein</fullName>
    </submittedName>
</protein>
<keyword evidence="1" id="KW-0614">Plasmid</keyword>